<dbReference type="AlphaFoldDB" id="A0A1H9TT26"/>
<evidence type="ECO:0008006" key="4">
    <source>
        <dbReference type="Google" id="ProtNLM"/>
    </source>
</evidence>
<accession>A0A1H9TT26</accession>
<evidence type="ECO:0000313" key="2">
    <source>
        <dbReference type="EMBL" id="SES00246.1"/>
    </source>
</evidence>
<feature type="signal peptide" evidence="1">
    <location>
        <begin position="1"/>
        <end position="24"/>
    </location>
</feature>
<keyword evidence="1" id="KW-0732">Signal</keyword>
<protein>
    <recommendedName>
        <fullName evidence="4">Peptidase inhibitor family I36</fullName>
    </recommendedName>
</protein>
<dbReference type="EMBL" id="FOFT01000008">
    <property type="protein sequence ID" value="SES00246.1"/>
    <property type="molecule type" value="Genomic_DNA"/>
</dbReference>
<reference evidence="3" key="1">
    <citation type="submission" date="2016-10" db="EMBL/GenBank/DDBJ databases">
        <authorList>
            <person name="Varghese N."/>
            <person name="Submissions S."/>
        </authorList>
    </citation>
    <scope>NUCLEOTIDE SEQUENCE [LARGE SCALE GENOMIC DNA]</scope>
    <source>
        <strain evidence="3">CGMCC 4.578</strain>
    </source>
</reference>
<keyword evidence="3" id="KW-1185">Reference proteome</keyword>
<sequence length="109" mass="11657">MRPALISGGLAVLASMALVLPANASGEHAAFYTGTNLTGTKSAVDLTNRECVNIAPQKSATNISNSEIEVFFNADCQKGRPGESSDLYYVLGSLHWGNYPFDAVSYRVR</sequence>
<dbReference type="RefSeq" id="WP_090067218.1">
    <property type="nucleotide sequence ID" value="NZ_FOFT01000008.1"/>
</dbReference>
<proteinExistence type="predicted"/>
<dbReference type="Proteomes" id="UP000199028">
    <property type="component" value="Unassembled WGS sequence"/>
</dbReference>
<gene>
    <name evidence="2" type="ORF">SAMN05216195_108124</name>
</gene>
<dbReference type="OrthoDB" id="3696701at2"/>
<evidence type="ECO:0000313" key="3">
    <source>
        <dbReference type="Proteomes" id="UP000199028"/>
    </source>
</evidence>
<evidence type="ECO:0000256" key="1">
    <source>
        <dbReference type="SAM" id="SignalP"/>
    </source>
</evidence>
<organism evidence="2 3">
    <name type="scientific">Lentzea flaviverrucosa</name>
    <dbReference type="NCBI Taxonomy" id="200379"/>
    <lineage>
        <taxon>Bacteria</taxon>
        <taxon>Bacillati</taxon>
        <taxon>Actinomycetota</taxon>
        <taxon>Actinomycetes</taxon>
        <taxon>Pseudonocardiales</taxon>
        <taxon>Pseudonocardiaceae</taxon>
        <taxon>Lentzea</taxon>
    </lineage>
</organism>
<name>A0A1H9TT26_9PSEU</name>
<feature type="chain" id="PRO_5039574371" description="Peptidase inhibitor family I36" evidence="1">
    <location>
        <begin position="25"/>
        <end position="109"/>
    </location>
</feature>